<dbReference type="SUPFAM" id="SSF117070">
    <property type="entry name" value="LEA14-like"/>
    <property type="match status" value="1"/>
</dbReference>
<proteinExistence type="predicted"/>
<accession>A0A1Y1IQ44</accession>
<evidence type="ECO:0000313" key="9">
    <source>
        <dbReference type="Proteomes" id="UP000054558"/>
    </source>
</evidence>
<dbReference type="PANTHER" id="PTHR31234:SF67">
    <property type="entry name" value="LATE EMBRYOGENESIS ABUNDANT PROTEIN"/>
    <property type="match status" value="1"/>
</dbReference>
<keyword evidence="9" id="KW-1185">Reference proteome</keyword>
<protein>
    <submittedName>
        <fullName evidence="8">Late embryogenesis abundant protein</fullName>
    </submittedName>
</protein>
<feature type="region of interest" description="Disordered" evidence="5">
    <location>
        <begin position="1"/>
        <end position="164"/>
    </location>
</feature>
<dbReference type="GO" id="GO:0098542">
    <property type="term" value="P:defense response to other organism"/>
    <property type="evidence" value="ECO:0007669"/>
    <property type="project" value="InterPro"/>
</dbReference>
<dbReference type="OrthoDB" id="674678at2759"/>
<feature type="compositionally biased region" description="Basic and acidic residues" evidence="5">
    <location>
        <begin position="84"/>
        <end position="102"/>
    </location>
</feature>
<evidence type="ECO:0000256" key="2">
    <source>
        <dbReference type="ARBA" id="ARBA00022692"/>
    </source>
</evidence>
<keyword evidence="4 6" id="KW-0472">Membrane</keyword>
<evidence type="ECO:0000256" key="1">
    <source>
        <dbReference type="ARBA" id="ARBA00004167"/>
    </source>
</evidence>
<dbReference type="Gene3D" id="2.60.40.1820">
    <property type="match status" value="1"/>
</dbReference>
<dbReference type="Pfam" id="PF03168">
    <property type="entry name" value="LEA_2"/>
    <property type="match status" value="1"/>
</dbReference>
<keyword evidence="3 6" id="KW-1133">Transmembrane helix</keyword>
<evidence type="ECO:0000256" key="5">
    <source>
        <dbReference type="SAM" id="MobiDB-lite"/>
    </source>
</evidence>
<dbReference type="PANTHER" id="PTHR31234">
    <property type="entry name" value="LATE EMBRYOGENESIS ABUNDANT (LEA) HYDROXYPROLINE-RICH GLYCOPROTEIN FAMILY"/>
    <property type="match status" value="1"/>
</dbReference>
<comment type="subcellular location">
    <subcellularLocation>
        <location evidence="1">Membrane</location>
        <topology evidence="1">Single-pass membrane protein</topology>
    </subcellularLocation>
</comment>
<dbReference type="EMBL" id="DF237568">
    <property type="protein sequence ID" value="GAQ90258.1"/>
    <property type="molecule type" value="Genomic_DNA"/>
</dbReference>
<feature type="transmembrane region" description="Helical" evidence="6">
    <location>
        <begin position="180"/>
        <end position="206"/>
    </location>
</feature>
<feature type="compositionally biased region" description="Basic and acidic residues" evidence="5">
    <location>
        <begin position="1"/>
        <end position="19"/>
    </location>
</feature>
<reference evidence="8 9" key="1">
    <citation type="journal article" date="2014" name="Nat. Commun.">
        <title>Klebsormidium flaccidum genome reveals primary factors for plant terrestrial adaptation.</title>
        <authorList>
            <person name="Hori K."/>
            <person name="Maruyama F."/>
            <person name="Fujisawa T."/>
            <person name="Togashi T."/>
            <person name="Yamamoto N."/>
            <person name="Seo M."/>
            <person name="Sato S."/>
            <person name="Yamada T."/>
            <person name="Mori H."/>
            <person name="Tajima N."/>
            <person name="Moriyama T."/>
            <person name="Ikeuchi M."/>
            <person name="Watanabe M."/>
            <person name="Wada H."/>
            <person name="Kobayashi K."/>
            <person name="Saito M."/>
            <person name="Masuda T."/>
            <person name="Sasaki-Sekimoto Y."/>
            <person name="Mashiguchi K."/>
            <person name="Awai K."/>
            <person name="Shimojima M."/>
            <person name="Masuda S."/>
            <person name="Iwai M."/>
            <person name="Nobusawa T."/>
            <person name="Narise T."/>
            <person name="Kondo S."/>
            <person name="Saito H."/>
            <person name="Sato R."/>
            <person name="Murakawa M."/>
            <person name="Ihara Y."/>
            <person name="Oshima-Yamada Y."/>
            <person name="Ohtaka K."/>
            <person name="Satoh M."/>
            <person name="Sonobe K."/>
            <person name="Ishii M."/>
            <person name="Ohtani R."/>
            <person name="Kanamori-Sato M."/>
            <person name="Honoki R."/>
            <person name="Miyazaki D."/>
            <person name="Mochizuki H."/>
            <person name="Umetsu J."/>
            <person name="Higashi K."/>
            <person name="Shibata D."/>
            <person name="Kamiya Y."/>
            <person name="Sato N."/>
            <person name="Nakamura Y."/>
            <person name="Tabata S."/>
            <person name="Ida S."/>
            <person name="Kurokawa K."/>
            <person name="Ohta H."/>
        </authorList>
    </citation>
    <scope>NUCLEOTIDE SEQUENCE [LARGE SCALE GENOMIC DNA]</scope>
    <source>
        <strain evidence="8 9">NIES-2285</strain>
    </source>
</reference>
<dbReference type="Proteomes" id="UP000054558">
    <property type="component" value="Unassembled WGS sequence"/>
</dbReference>
<dbReference type="OMA" id="VGRISMP"/>
<keyword evidence="2 6" id="KW-0812">Transmembrane</keyword>
<name>A0A1Y1IQ44_KLENI</name>
<dbReference type="InterPro" id="IPR004864">
    <property type="entry name" value="LEA_2"/>
</dbReference>
<evidence type="ECO:0000313" key="8">
    <source>
        <dbReference type="EMBL" id="GAQ90258.1"/>
    </source>
</evidence>
<evidence type="ECO:0000256" key="3">
    <source>
        <dbReference type="ARBA" id="ARBA00022989"/>
    </source>
</evidence>
<dbReference type="AlphaFoldDB" id="A0A1Y1IQ44"/>
<feature type="domain" description="Late embryogenesis abundant protein LEA-2 subgroup" evidence="7">
    <location>
        <begin position="243"/>
        <end position="342"/>
    </location>
</feature>
<feature type="compositionally biased region" description="Acidic residues" evidence="5">
    <location>
        <begin position="103"/>
        <end position="124"/>
    </location>
</feature>
<dbReference type="GO" id="GO:0016020">
    <property type="term" value="C:membrane"/>
    <property type="evidence" value="ECO:0007669"/>
    <property type="project" value="UniProtKB-SubCell"/>
</dbReference>
<evidence type="ECO:0000259" key="7">
    <source>
        <dbReference type="Pfam" id="PF03168"/>
    </source>
</evidence>
<gene>
    <name evidence="8" type="ORF">KFL_006190080</name>
</gene>
<dbReference type="InterPro" id="IPR044839">
    <property type="entry name" value="NDR1-like"/>
</dbReference>
<sequence>MWEVKEGFDASESVRRLGEHTSTSEQTTRKGPPIRQPTKKKPPPLKARPSFNNTMGYMALGKSSRKMEESSLPGDLDSPTDDLEVGKRLEKLEVDASRFGGEEDRDEREENADPDTATGEDQEKDENGRAGTALENGFKHNREDSVDDSKGGLGTFDGIEDERGVPEKKSRGCVQHHRRALLCGGACCLIFVLLLGILALIGYLLFRPKEPGVKFNNLKVHQLRPNITPLPPKATLTFNVSGTLSLDNPNYFALTYYNTSAYILYRNTTLATVPVKEGHIPARSNRDIALSAIGRDFNVISKLRDLSSDLSRNRVPLTVNTFVPGRFSVLGTFGHEFQARISCNITVNPDSPNFRNVTLVDNSCTYKITL</sequence>
<evidence type="ECO:0000256" key="4">
    <source>
        <dbReference type="ARBA" id="ARBA00023136"/>
    </source>
</evidence>
<organism evidence="8 9">
    <name type="scientific">Klebsormidium nitens</name>
    <name type="common">Green alga</name>
    <name type="synonym">Ulothrix nitens</name>
    <dbReference type="NCBI Taxonomy" id="105231"/>
    <lineage>
        <taxon>Eukaryota</taxon>
        <taxon>Viridiplantae</taxon>
        <taxon>Streptophyta</taxon>
        <taxon>Klebsormidiophyceae</taxon>
        <taxon>Klebsormidiales</taxon>
        <taxon>Klebsormidiaceae</taxon>
        <taxon>Klebsormidium</taxon>
    </lineage>
</organism>
<evidence type="ECO:0000256" key="6">
    <source>
        <dbReference type="SAM" id="Phobius"/>
    </source>
</evidence>
<feature type="compositionally biased region" description="Basic and acidic residues" evidence="5">
    <location>
        <begin position="137"/>
        <end position="150"/>
    </location>
</feature>